<dbReference type="InterPro" id="IPR051472">
    <property type="entry name" value="T3SS_Stator/FliH"/>
</dbReference>
<evidence type="ECO:0000313" key="3">
    <source>
        <dbReference type="EMBL" id="MDR4305773.1"/>
    </source>
</evidence>
<dbReference type="Proteomes" id="UP001181622">
    <property type="component" value="Unassembled WGS sequence"/>
</dbReference>
<organism evidence="3 4">
    <name type="scientific">Chelatococcus sambhunathii</name>
    <dbReference type="NCBI Taxonomy" id="363953"/>
    <lineage>
        <taxon>Bacteria</taxon>
        <taxon>Pseudomonadati</taxon>
        <taxon>Pseudomonadota</taxon>
        <taxon>Alphaproteobacteria</taxon>
        <taxon>Hyphomicrobiales</taxon>
        <taxon>Chelatococcaceae</taxon>
        <taxon>Chelatococcus</taxon>
    </lineage>
</organism>
<dbReference type="PANTHER" id="PTHR34982">
    <property type="entry name" value="YOP PROTEINS TRANSLOCATION PROTEIN L"/>
    <property type="match status" value="1"/>
</dbReference>
<comment type="caution">
    <text evidence="3">The sequence shown here is derived from an EMBL/GenBank/DDBJ whole genome shotgun (WGS) entry which is preliminary data.</text>
</comment>
<dbReference type="PANTHER" id="PTHR34982:SF1">
    <property type="entry name" value="FLAGELLAR ASSEMBLY PROTEIN FLIH"/>
    <property type="match status" value="1"/>
</dbReference>
<keyword evidence="2" id="KW-0653">Protein transport</keyword>
<evidence type="ECO:0000256" key="2">
    <source>
        <dbReference type="ARBA" id="ARBA00022927"/>
    </source>
</evidence>
<keyword evidence="4" id="KW-1185">Reference proteome</keyword>
<sequence>MSGAPVRFLFDTDFGAPKPTKTGPGAVGLADHEAALAEAEASGYRRGEADGRRAAREADAARLTAAIESLGGRLAVAIADADGRVAEIERDAAALALAFARKLAGAAVARFPLAEIEAAANACFGELKSAPHLVARVAPDFVEAVRVSLSEAAHQRGFAGRLIVLGDPEVAEGDARLEWADGGVIRDAGAVERAIDRALTLRFGAVGAPTAPTDATEGTEP</sequence>
<evidence type="ECO:0000256" key="1">
    <source>
        <dbReference type="ARBA" id="ARBA00022448"/>
    </source>
</evidence>
<evidence type="ECO:0000313" key="4">
    <source>
        <dbReference type="Proteomes" id="UP001181622"/>
    </source>
</evidence>
<name>A0ABU1DCK5_9HYPH</name>
<gene>
    <name evidence="3" type="ORF">IHQ68_03930</name>
</gene>
<proteinExistence type="predicted"/>
<dbReference type="EMBL" id="JADBEO010000006">
    <property type="protein sequence ID" value="MDR4305773.1"/>
    <property type="molecule type" value="Genomic_DNA"/>
</dbReference>
<keyword evidence="1" id="KW-0813">Transport</keyword>
<protein>
    <recommendedName>
        <fullName evidence="5">Flagellar assembly protein FliH</fullName>
    </recommendedName>
</protein>
<accession>A0ABU1DCK5</accession>
<evidence type="ECO:0008006" key="5">
    <source>
        <dbReference type="Google" id="ProtNLM"/>
    </source>
</evidence>
<dbReference type="RefSeq" id="WP_309389058.1">
    <property type="nucleotide sequence ID" value="NZ_JADBEO010000006.1"/>
</dbReference>
<reference evidence="3" key="1">
    <citation type="submission" date="2020-10" db="EMBL/GenBank/DDBJ databases">
        <authorList>
            <person name="Abbas A."/>
            <person name="Razzaq R."/>
            <person name="Waqas M."/>
            <person name="Abbas N."/>
            <person name="Nielsen T.K."/>
            <person name="Hansen L.H."/>
            <person name="Hussain S."/>
            <person name="Shahid M."/>
        </authorList>
    </citation>
    <scope>NUCLEOTIDE SEQUENCE</scope>
    <source>
        <strain evidence="3">S14</strain>
    </source>
</reference>